<keyword evidence="7 13" id="KW-0812">Transmembrane</keyword>
<dbReference type="Gene3D" id="3.40.1180.10">
    <property type="entry name" value="Decaprenyl diphosphate synthase-like"/>
    <property type="match status" value="1"/>
</dbReference>
<dbReference type="InterPro" id="IPR038887">
    <property type="entry name" value="Nus1/NgBR"/>
</dbReference>
<dbReference type="Proteomes" id="UP001164746">
    <property type="component" value="Chromosome 6"/>
</dbReference>
<keyword evidence="9" id="KW-0460">Magnesium</keyword>
<evidence type="ECO:0000256" key="6">
    <source>
        <dbReference type="ARBA" id="ARBA00022679"/>
    </source>
</evidence>
<evidence type="ECO:0000256" key="10">
    <source>
        <dbReference type="ARBA" id="ARBA00022989"/>
    </source>
</evidence>
<comment type="subcellular location">
    <subcellularLocation>
        <location evidence="2">Endoplasmic reticulum membrane</location>
    </subcellularLocation>
</comment>
<name>A0ABY7EE86_MYAAR</name>
<keyword evidence="8" id="KW-0256">Endoplasmic reticulum</keyword>
<comment type="cofactor">
    <cofactor evidence="1">
        <name>Mg(2+)</name>
        <dbReference type="ChEBI" id="CHEBI:18420"/>
    </cofactor>
</comment>
<evidence type="ECO:0000256" key="2">
    <source>
        <dbReference type="ARBA" id="ARBA00004586"/>
    </source>
</evidence>
<dbReference type="EC" id="2.5.1.87" evidence="5"/>
<proteinExistence type="inferred from homology"/>
<evidence type="ECO:0000256" key="5">
    <source>
        <dbReference type="ARBA" id="ARBA00012596"/>
    </source>
</evidence>
<reference evidence="14" key="1">
    <citation type="submission" date="2022-11" db="EMBL/GenBank/DDBJ databases">
        <title>Centuries of genome instability and evolution in soft-shell clam transmissible cancer (bioRxiv).</title>
        <authorList>
            <person name="Hart S.F.M."/>
            <person name="Yonemitsu M.A."/>
            <person name="Giersch R.M."/>
            <person name="Beal B.F."/>
            <person name="Arriagada G."/>
            <person name="Davis B.W."/>
            <person name="Ostrander E.A."/>
            <person name="Goff S.P."/>
            <person name="Metzger M.J."/>
        </authorList>
    </citation>
    <scope>NUCLEOTIDE SEQUENCE</scope>
    <source>
        <strain evidence="14">MELC-2E11</strain>
        <tissue evidence="14">Siphon/mantle</tissue>
    </source>
</reference>
<comment type="pathway">
    <text evidence="3">Protein modification; protein glycosylation.</text>
</comment>
<dbReference type="SUPFAM" id="SSF64005">
    <property type="entry name" value="Undecaprenyl diphosphate synthase"/>
    <property type="match status" value="1"/>
</dbReference>
<evidence type="ECO:0000256" key="11">
    <source>
        <dbReference type="ARBA" id="ARBA00023136"/>
    </source>
</evidence>
<keyword evidence="15" id="KW-1185">Reference proteome</keyword>
<keyword evidence="6" id="KW-0808">Transferase</keyword>
<protein>
    <recommendedName>
        <fullName evidence="5">ditrans,polycis-polyprenyl diphosphate synthase [(2E,6E)-farnesyldiphosphate specific]</fullName>
        <ecNumber evidence="5">2.5.1.87</ecNumber>
    </recommendedName>
</protein>
<keyword evidence="10 13" id="KW-1133">Transmembrane helix</keyword>
<dbReference type="PANTHER" id="PTHR21528:SF0">
    <property type="entry name" value="DEHYDRODOLICHYL DIPHOSPHATE SYNTHASE COMPLEX SUBUNIT NUS1"/>
    <property type="match status" value="1"/>
</dbReference>
<gene>
    <name evidence="14" type="ORF">MAR_018305</name>
</gene>
<dbReference type="EMBL" id="CP111017">
    <property type="protein sequence ID" value="WAR08347.1"/>
    <property type="molecule type" value="Genomic_DNA"/>
</dbReference>
<evidence type="ECO:0000256" key="3">
    <source>
        <dbReference type="ARBA" id="ARBA00004922"/>
    </source>
</evidence>
<comment type="similarity">
    <text evidence="4">Belongs to the UPP synthase family.</text>
</comment>
<evidence type="ECO:0000256" key="8">
    <source>
        <dbReference type="ARBA" id="ARBA00022824"/>
    </source>
</evidence>
<evidence type="ECO:0000256" key="4">
    <source>
        <dbReference type="ARBA" id="ARBA00005432"/>
    </source>
</evidence>
<feature type="transmembrane region" description="Helical" evidence="13">
    <location>
        <begin position="21"/>
        <end position="42"/>
    </location>
</feature>
<evidence type="ECO:0000313" key="14">
    <source>
        <dbReference type="EMBL" id="WAR08347.1"/>
    </source>
</evidence>
<accession>A0ABY7EE86</accession>
<sequence>MNQHRFTDFHINKNVQCLPMTVMMNIVLLRLIHYVLALGTFVKQCLLKIPALPFNKTDYSVVQSDARQLKKLPLHLGLILCEKELSYADIARTIVNEHCLASELQKQRGLQTDSEKNKSDIQINSGWKTQEESGYPDPDIIIRFGSVESLLGFMPWHVRLTEILSVPSHIGLEYKAFKSVLVNYGNTHQRFGK</sequence>
<evidence type="ECO:0000256" key="9">
    <source>
        <dbReference type="ARBA" id="ARBA00022842"/>
    </source>
</evidence>
<dbReference type="InterPro" id="IPR036424">
    <property type="entry name" value="UPP_synth-like_sf"/>
</dbReference>
<evidence type="ECO:0000256" key="1">
    <source>
        <dbReference type="ARBA" id="ARBA00001946"/>
    </source>
</evidence>
<evidence type="ECO:0000256" key="12">
    <source>
        <dbReference type="ARBA" id="ARBA00047353"/>
    </source>
</evidence>
<evidence type="ECO:0000313" key="15">
    <source>
        <dbReference type="Proteomes" id="UP001164746"/>
    </source>
</evidence>
<dbReference type="PANTHER" id="PTHR21528">
    <property type="entry name" value="DEHYDRODOLICHYL DIPHOSPHATE SYNTHASE COMPLEX SUBUNIT NUS1"/>
    <property type="match status" value="1"/>
</dbReference>
<keyword evidence="11 13" id="KW-0472">Membrane</keyword>
<organism evidence="14 15">
    <name type="scientific">Mya arenaria</name>
    <name type="common">Soft-shell clam</name>
    <dbReference type="NCBI Taxonomy" id="6604"/>
    <lineage>
        <taxon>Eukaryota</taxon>
        <taxon>Metazoa</taxon>
        <taxon>Spiralia</taxon>
        <taxon>Lophotrochozoa</taxon>
        <taxon>Mollusca</taxon>
        <taxon>Bivalvia</taxon>
        <taxon>Autobranchia</taxon>
        <taxon>Heteroconchia</taxon>
        <taxon>Euheterodonta</taxon>
        <taxon>Imparidentia</taxon>
        <taxon>Neoheterodontei</taxon>
        <taxon>Myida</taxon>
        <taxon>Myoidea</taxon>
        <taxon>Myidae</taxon>
        <taxon>Mya</taxon>
    </lineage>
</organism>
<evidence type="ECO:0000256" key="13">
    <source>
        <dbReference type="SAM" id="Phobius"/>
    </source>
</evidence>
<comment type="catalytic activity">
    <reaction evidence="12">
        <text>n isopentenyl diphosphate + (2E,6E)-farnesyl diphosphate = a di-trans,poly-cis-polyprenyl diphosphate + n diphosphate</text>
        <dbReference type="Rhea" id="RHEA:53008"/>
        <dbReference type="Rhea" id="RHEA-COMP:19494"/>
        <dbReference type="ChEBI" id="CHEBI:33019"/>
        <dbReference type="ChEBI" id="CHEBI:128769"/>
        <dbReference type="ChEBI" id="CHEBI:136960"/>
        <dbReference type="ChEBI" id="CHEBI:175763"/>
        <dbReference type="EC" id="2.5.1.87"/>
    </reaction>
</comment>
<evidence type="ECO:0000256" key="7">
    <source>
        <dbReference type="ARBA" id="ARBA00022692"/>
    </source>
</evidence>